<dbReference type="EMBL" id="JAMYWD010000008">
    <property type="protein sequence ID" value="KAJ4963748.1"/>
    <property type="molecule type" value="Genomic_DNA"/>
</dbReference>
<accession>A0A9Q0HCL1</accession>
<dbReference type="GO" id="GO:0003723">
    <property type="term" value="F:RNA binding"/>
    <property type="evidence" value="ECO:0007669"/>
    <property type="project" value="InterPro"/>
</dbReference>
<reference evidence="3" key="1">
    <citation type="journal article" date="2023" name="Plant J.">
        <title>The genome of the king protea, Protea cynaroides.</title>
        <authorList>
            <person name="Chang J."/>
            <person name="Duong T.A."/>
            <person name="Schoeman C."/>
            <person name="Ma X."/>
            <person name="Roodt D."/>
            <person name="Barker N."/>
            <person name="Li Z."/>
            <person name="Van de Peer Y."/>
            <person name="Mizrachi E."/>
        </authorList>
    </citation>
    <scope>NUCLEOTIDE SEQUENCE</scope>
    <source>
        <tissue evidence="3">Young leaves</tissue>
    </source>
</reference>
<organism evidence="3 4">
    <name type="scientific">Protea cynaroides</name>
    <dbReference type="NCBI Taxonomy" id="273540"/>
    <lineage>
        <taxon>Eukaryota</taxon>
        <taxon>Viridiplantae</taxon>
        <taxon>Streptophyta</taxon>
        <taxon>Embryophyta</taxon>
        <taxon>Tracheophyta</taxon>
        <taxon>Spermatophyta</taxon>
        <taxon>Magnoliopsida</taxon>
        <taxon>Proteales</taxon>
        <taxon>Proteaceae</taxon>
        <taxon>Protea</taxon>
    </lineage>
</organism>
<keyword evidence="1" id="KW-0677">Repeat</keyword>
<dbReference type="FunFam" id="1.25.40.10:FF:000381">
    <property type="entry name" value="Pentatricopeptide repeat-containing protein"/>
    <property type="match status" value="1"/>
</dbReference>
<dbReference type="Gene3D" id="1.25.40.10">
    <property type="entry name" value="Tetratricopeptide repeat domain"/>
    <property type="match status" value="4"/>
</dbReference>
<dbReference type="Proteomes" id="UP001141806">
    <property type="component" value="Unassembled WGS sequence"/>
</dbReference>
<gene>
    <name evidence="3" type="ORF">NE237_023687</name>
</gene>
<evidence type="ECO:0000256" key="2">
    <source>
        <dbReference type="PROSITE-ProRule" id="PRU00708"/>
    </source>
</evidence>
<dbReference type="InterPro" id="IPR011990">
    <property type="entry name" value="TPR-like_helical_dom_sf"/>
</dbReference>
<dbReference type="Pfam" id="PF20431">
    <property type="entry name" value="E_motif"/>
    <property type="match status" value="1"/>
</dbReference>
<feature type="repeat" description="PPR" evidence="2">
    <location>
        <begin position="215"/>
        <end position="249"/>
    </location>
</feature>
<dbReference type="PROSITE" id="PS51375">
    <property type="entry name" value="PPR"/>
    <property type="match status" value="4"/>
</dbReference>
<dbReference type="OrthoDB" id="1902039at2759"/>
<keyword evidence="4" id="KW-1185">Reference proteome</keyword>
<dbReference type="PANTHER" id="PTHR24015:SF1780">
    <property type="entry name" value="REPEAT SUPERFAMILY PROTEIN, PUTATIVE-RELATED"/>
    <property type="match status" value="1"/>
</dbReference>
<dbReference type="InterPro" id="IPR046960">
    <property type="entry name" value="PPR_At4g14850-like_plant"/>
</dbReference>
<evidence type="ECO:0008006" key="5">
    <source>
        <dbReference type="Google" id="ProtNLM"/>
    </source>
</evidence>
<dbReference type="InterPro" id="IPR002885">
    <property type="entry name" value="PPR_rpt"/>
</dbReference>
<feature type="repeat" description="PPR" evidence="2">
    <location>
        <begin position="351"/>
        <end position="385"/>
    </location>
</feature>
<dbReference type="PANTHER" id="PTHR24015">
    <property type="entry name" value="OS07G0578800 PROTEIN-RELATED"/>
    <property type="match status" value="1"/>
</dbReference>
<dbReference type="NCBIfam" id="TIGR00756">
    <property type="entry name" value="PPR"/>
    <property type="match status" value="2"/>
</dbReference>
<evidence type="ECO:0000313" key="4">
    <source>
        <dbReference type="Proteomes" id="UP001141806"/>
    </source>
</evidence>
<proteinExistence type="predicted"/>
<dbReference type="Pfam" id="PF01535">
    <property type="entry name" value="PPR"/>
    <property type="match status" value="3"/>
</dbReference>
<evidence type="ECO:0000313" key="3">
    <source>
        <dbReference type="EMBL" id="KAJ4963748.1"/>
    </source>
</evidence>
<protein>
    <recommendedName>
        <fullName evidence="5">Pentatricopeptide repeat-containing protein</fullName>
    </recommendedName>
</protein>
<feature type="repeat" description="PPR" evidence="2">
    <location>
        <begin position="316"/>
        <end position="350"/>
    </location>
</feature>
<dbReference type="AlphaFoldDB" id="A0A9Q0HCL1"/>
<name>A0A9Q0HCL1_9MAGN</name>
<dbReference type="FunFam" id="1.25.40.10:FF:000090">
    <property type="entry name" value="Pentatricopeptide repeat-containing protein, chloroplastic"/>
    <property type="match status" value="1"/>
</dbReference>
<dbReference type="Pfam" id="PF13041">
    <property type="entry name" value="PPR_2"/>
    <property type="match status" value="2"/>
</dbReference>
<feature type="repeat" description="PPR" evidence="2">
    <location>
        <begin position="117"/>
        <end position="151"/>
    </location>
</feature>
<evidence type="ECO:0000256" key="1">
    <source>
        <dbReference type="ARBA" id="ARBA00022737"/>
    </source>
</evidence>
<dbReference type="GO" id="GO:0009451">
    <property type="term" value="P:RNA modification"/>
    <property type="evidence" value="ECO:0007669"/>
    <property type="project" value="InterPro"/>
</dbReference>
<dbReference type="InterPro" id="IPR046848">
    <property type="entry name" value="E_motif"/>
</dbReference>
<sequence>MEFYDFRICPKWVLGEGFDHIPQFAAYGFHCGCHLHVELLQQMQQEDVELDLVTMISILPSYCKTENMVQGMAIHGRAIKDGYISDVSLVNALISMYLNCGDLGSGQLLFEGMPEKSVVSWNALITGYRYHNLHGEVIVLFRQMTIEGQKPNFVTLLNLLPVCWTEFQGKSIHAFSVRTGAVSEPPLLTSLMLMYARFESVHFCHLLFEMADKNNISVWNTMMSVHVHNKNAKAAVATFSEMCQKKMEPDHATVLTLISACVQASNLSLALCMMGCIICKGFENDVVISNALIDLHAKCGNLSTARKIFDLLSGRDSVSWSVMINGYGMHGDGETALSLFYEMKQSGVGPDDATFVSILSACSHAGLVEQGVMLFNSIVDHGVQPKMEHYACMVDLLGRTGHLHEAYALVKRLPFKPSMSLLESLLGACSIHGNIELGEEIGRWLFEMDPGNSRLYVMLSNIYAASGRWMDASRVRSDMEKRRLRKVPGFSLLEVSGHQNE</sequence>
<comment type="caution">
    <text evidence="3">The sequence shown here is derived from an EMBL/GenBank/DDBJ whole genome shotgun (WGS) entry which is preliminary data.</text>
</comment>